<dbReference type="AlphaFoldDB" id="A0A7C8I3K6"/>
<dbReference type="InterPro" id="IPR017853">
    <property type="entry name" value="GH"/>
</dbReference>
<evidence type="ECO:0000256" key="1">
    <source>
        <dbReference type="SAM" id="MobiDB-lite"/>
    </source>
</evidence>
<dbReference type="Gene3D" id="3.20.20.80">
    <property type="entry name" value="Glycosidases"/>
    <property type="match status" value="1"/>
</dbReference>
<reference evidence="2 3" key="1">
    <citation type="submission" date="2020-01" db="EMBL/GenBank/DDBJ databases">
        <authorList>
            <consortium name="DOE Joint Genome Institute"/>
            <person name="Haridas S."/>
            <person name="Albert R."/>
            <person name="Binder M."/>
            <person name="Bloem J."/>
            <person name="Labutti K."/>
            <person name="Salamov A."/>
            <person name="Andreopoulos B."/>
            <person name="Baker S.E."/>
            <person name="Barry K."/>
            <person name="Bills G."/>
            <person name="Bluhm B.H."/>
            <person name="Cannon C."/>
            <person name="Castanera R."/>
            <person name="Culley D.E."/>
            <person name="Daum C."/>
            <person name="Ezra D."/>
            <person name="Gonzalez J.B."/>
            <person name="Henrissat B."/>
            <person name="Kuo A."/>
            <person name="Liang C."/>
            <person name="Lipzen A."/>
            <person name="Lutzoni F."/>
            <person name="Magnuson J."/>
            <person name="Mondo S."/>
            <person name="Nolan M."/>
            <person name="Ohm R."/>
            <person name="Pangilinan J."/>
            <person name="Park H.-J.H."/>
            <person name="Ramirez L."/>
            <person name="Alfaro M."/>
            <person name="Sun H."/>
            <person name="Tritt A."/>
            <person name="Yoshinaga Y."/>
            <person name="Zwiers L.-H.L."/>
            <person name="Turgeon B.G."/>
            <person name="Goodwin S.B."/>
            <person name="Spatafora J.W."/>
            <person name="Crous P.W."/>
            <person name="Grigoriev I.V."/>
        </authorList>
    </citation>
    <scope>NUCLEOTIDE SEQUENCE [LARGE SCALE GENOMIC DNA]</scope>
    <source>
        <strain evidence="2 3">CBS 611.86</strain>
    </source>
</reference>
<name>A0A7C8I3K6_9PLEO</name>
<comment type="caution">
    <text evidence="2">The sequence shown here is derived from an EMBL/GenBank/DDBJ whole genome shotgun (WGS) entry which is preliminary data.</text>
</comment>
<dbReference type="OrthoDB" id="428177at2759"/>
<keyword evidence="3" id="KW-1185">Reference proteome</keyword>
<sequence length="556" mass="59403">MLDQFDDTLAAIHHLSKGQVKVIISPHNAHALRGDNDVPCDAYCKKIDGAFLDFYSVPDLRELYKTRLEVFFKHYPSKNFNGAPWSTLNHIILGVDLQNEPWSGIWPIVAGESWICDIATHLKETIGLGENNIAVITGGISGAQLPGGTQNFPDSAFDCKAVDVIGIHGYFSGDVADATAGTPWADMFIPGNTLTARALGKKLLLVEEWSYVHTERGMAYKKSAIWDQGNALNYRGIPWLYSYVTHSDEGPTARINVLRTPVAAIGALTDILRRAYKSRSTFNWTPYLAPPPTGLSNLTALALNPFIPEQSDCTFGCPGFLCDAPDGCAPSLLCHNSVCCAPDDDVPGSVGAACNSKKPCHAHLRCAAKTCQPCSARPTLQKRDTRTPSIPGLAPRDTPKRGVPAGALHGTCAPSHASPSPFHSSLQLPICLSPSPHSHSYSPCEKPTHCSADESCAWGLCTPCREGEGGACLGAPCKANNKCATGFCNEFARCDYAGQKRVVGGPGVRPGWKRGPDGGARKGGPVGERGAYRVRDQAVRISVKGEEVRSTGVVGG</sequence>
<evidence type="ECO:0000313" key="3">
    <source>
        <dbReference type="Proteomes" id="UP000481861"/>
    </source>
</evidence>
<proteinExistence type="predicted"/>
<evidence type="ECO:0000313" key="2">
    <source>
        <dbReference type="EMBL" id="KAF2866093.1"/>
    </source>
</evidence>
<dbReference type="EMBL" id="JAADJZ010000029">
    <property type="protein sequence ID" value="KAF2866093.1"/>
    <property type="molecule type" value="Genomic_DNA"/>
</dbReference>
<gene>
    <name evidence="2" type="ORF">BDV95DRAFT_553223</name>
</gene>
<organism evidence="2 3">
    <name type="scientific">Massariosphaeria phaeospora</name>
    <dbReference type="NCBI Taxonomy" id="100035"/>
    <lineage>
        <taxon>Eukaryota</taxon>
        <taxon>Fungi</taxon>
        <taxon>Dikarya</taxon>
        <taxon>Ascomycota</taxon>
        <taxon>Pezizomycotina</taxon>
        <taxon>Dothideomycetes</taxon>
        <taxon>Pleosporomycetidae</taxon>
        <taxon>Pleosporales</taxon>
        <taxon>Pleosporales incertae sedis</taxon>
        <taxon>Massariosphaeria</taxon>
    </lineage>
</organism>
<evidence type="ECO:0008006" key="4">
    <source>
        <dbReference type="Google" id="ProtNLM"/>
    </source>
</evidence>
<dbReference type="Proteomes" id="UP000481861">
    <property type="component" value="Unassembled WGS sequence"/>
</dbReference>
<dbReference type="SUPFAM" id="SSF51445">
    <property type="entry name" value="(Trans)glycosidases"/>
    <property type="match status" value="1"/>
</dbReference>
<feature type="region of interest" description="Disordered" evidence="1">
    <location>
        <begin position="507"/>
        <end position="528"/>
    </location>
</feature>
<accession>A0A7C8I3K6</accession>
<protein>
    <recommendedName>
        <fullName evidence="4">Glycoside hydrolase superfamily</fullName>
    </recommendedName>
</protein>